<evidence type="ECO:0000256" key="7">
    <source>
        <dbReference type="PROSITE-ProRule" id="PRU01330"/>
    </source>
</evidence>
<comment type="function">
    <text evidence="2">Catalyzes the ATP-dependent biosynthesis of glutamine from glutamate and ammonia.</text>
</comment>
<organism evidence="11 12">
    <name type="scientific">Kordiimonas lipolytica</name>
    <dbReference type="NCBI Taxonomy" id="1662421"/>
    <lineage>
        <taxon>Bacteria</taxon>
        <taxon>Pseudomonadati</taxon>
        <taxon>Pseudomonadota</taxon>
        <taxon>Alphaproteobacteria</taxon>
        <taxon>Kordiimonadales</taxon>
        <taxon>Kordiimonadaceae</taxon>
        <taxon>Kordiimonas</taxon>
    </lineage>
</organism>
<dbReference type="EMBL" id="JBHSCR010000035">
    <property type="protein sequence ID" value="MFC4349627.1"/>
    <property type="molecule type" value="Genomic_DNA"/>
</dbReference>
<dbReference type="Gene3D" id="3.10.20.70">
    <property type="entry name" value="Glutamine synthetase, N-terminal domain"/>
    <property type="match status" value="1"/>
</dbReference>
<sequence length="437" mass="48737">MKDNPDIEVVEVLIADINGIFRGKQMPASGLKKLAKNGVPFPITTTFLTTNGSNAEYTLDEYGSDPDRICMPVPGTLKRVPWASRPTAQIQVTMQNSDGTPFFMDPRAVLQRVLARYAEKGLRPVIALEYEFFLFDRGSIPPVPVSPPNGMAAASGANCYNMDVYYDFEGLMQEIENDCRAQGLDVIGLVCEYGNGQFEVNLQHTSNVEKACDDALLLKRAVKAVALKHGLLASFMAKPIFDEVGNGLHAHVSVLDEDGNNIFAGEDGEELLKHAVGGLLRTMPQATAFFAPNANSYRRFDPDWFAPVVPNWGENNRRLSVRLPLSDEANRRFEHRVCGADVCPHLVVAAILAGAFHGLRDETDPGEPLGEFDLVDFDGVLPPRWRIALDVLEKSKIMRRYLGDDFVDLYLQVRRSEEEEFHRQISTADYEQYLRII</sequence>
<feature type="domain" description="GS catalytic" evidence="10">
    <location>
        <begin position="106"/>
        <end position="437"/>
    </location>
</feature>
<evidence type="ECO:0000313" key="12">
    <source>
        <dbReference type="Proteomes" id="UP001595776"/>
    </source>
</evidence>
<keyword evidence="4" id="KW-0547">Nucleotide-binding</keyword>
<evidence type="ECO:0000256" key="3">
    <source>
        <dbReference type="ARBA" id="ARBA00022598"/>
    </source>
</evidence>
<dbReference type="EC" id="6.3.1.-" evidence="11"/>
<dbReference type="GO" id="GO:0016874">
    <property type="term" value="F:ligase activity"/>
    <property type="evidence" value="ECO:0007669"/>
    <property type="project" value="UniProtKB-KW"/>
</dbReference>
<dbReference type="SUPFAM" id="SSF54368">
    <property type="entry name" value="Glutamine synthetase, N-terminal domain"/>
    <property type="match status" value="1"/>
</dbReference>
<dbReference type="InterPro" id="IPR014746">
    <property type="entry name" value="Gln_synth/guanido_kin_cat_dom"/>
</dbReference>
<evidence type="ECO:0000259" key="9">
    <source>
        <dbReference type="PROSITE" id="PS51986"/>
    </source>
</evidence>
<evidence type="ECO:0000256" key="1">
    <source>
        <dbReference type="ARBA" id="ARBA00001946"/>
    </source>
</evidence>
<keyword evidence="12" id="KW-1185">Reference proteome</keyword>
<dbReference type="PANTHER" id="PTHR43785:SF12">
    <property type="entry name" value="TYPE-1 GLUTAMINE SYNTHETASE 2"/>
    <property type="match status" value="1"/>
</dbReference>
<evidence type="ECO:0000256" key="6">
    <source>
        <dbReference type="ARBA" id="ARBA00023231"/>
    </source>
</evidence>
<evidence type="ECO:0000259" key="10">
    <source>
        <dbReference type="PROSITE" id="PS51987"/>
    </source>
</evidence>
<dbReference type="SUPFAM" id="SSF55931">
    <property type="entry name" value="Glutamine synthetase/guanido kinase"/>
    <property type="match status" value="1"/>
</dbReference>
<comment type="similarity">
    <text evidence="7 8">Belongs to the glutamine synthetase family.</text>
</comment>
<dbReference type="SMART" id="SM01230">
    <property type="entry name" value="Gln-synt_C"/>
    <property type="match status" value="1"/>
</dbReference>
<name>A0ABV8UED8_9PROT</name>
<dbReference type="InterPro" id="IPR008147">
    <property type="entry name" value="Gln_synt_N"/>
</dbReference>
<proteinExistence type="inferred from homology"/>
<gene>
    <name evidence="11" type="ORF">ACFO5Q_17385</name>
</gene>
<dbReference type="PROSITE" id="PS51987">
    <property type="entry name" value="GS_CATALYTIC"/>
    <property type="match status" value="1"/>
</dbReference>
<dbReference type="InterPro" id="IPR008146">
    <property type="entry name" value="Gln_synth_cat_dom"/>
</dbReference>
<dbReference type="Proteomes" id="UP001595776">
    <property type="component" value="Unassembled WGS sequence"/>
</dbReference>
<dbReference type="PROSITE" id="PS51986">
    <property type="entry name" value="GS_BETA_GRASP"/>
    <property type="match status" value="1"/>
</dbReference>
<reference evidence="12" key="1">
    <citation type="journal article" date="2019" name="Int. J. Syst. Evol. Microbiol.">
        <title>The Global Catalogue of Microorganisms (GCM) 10K type strain sequencing project: providing services to taxonomists for standard genome sequencing and annotation.</title>
        <authorList>
            <consortium name="The Broad Institute Genomics Platform"/>
            <consortium name="The Broad Institute Genome Sequencing Center for Infectious Disease"/>
            <person name="Wu L."/>
            <person name="Ma J."/>
        </authorList>
    </citation>
    <scope>NUCLEOTIDE SEQUENCE [LARGE SCALE GENOMIC DNA]</scope>
    <source>
        <strain evidence="12">CGMCC 1.15304</strain>
    </source>
</reference>
<dbReference type="Pfam" id="PF00120">
    <property type="entry name" value="Gln-synt_C"/>
    <property type="match status" value="1"/>
</dbReference>
<evidence type="ECO:0000256" key="4">
    <source>
        <dbReference type="ARBA" id="ARBA00022741"/>
    </source>
</evidence>
<dbReference type="Gene3D" id="3.30.590.10">
    <property type="entry name" value="Glutamine synthetase/guanido kinase, catalytic domain"/>
    <property type="match status" value="1"/>
</dbReference>
<evidence type="ECO:0000256" key="5">
    <source>
        <dbReference type="ARBA" id="ARBA00022840"/>
    </source>
</evidence>
<dbReference type="InterPro" id="IPR036651">
    <property type="entry name" value="Gln_synt_N_sf"/>
</dbReference>
<dbReference type="PANTHER" id="PTHR43785">
    <property type="entry name" value="GAMMA-GLUTAMYLPUTRESCINE SYNTHETASE"/>
    <property type="match status" value="1"/>
</dbReference>
<accession>A0ABV8UED8</accession>
<feature type="domain" description="GS beta-grasp" evidence="9">
    <location>
        <begin position="5"/>
        <end position="99"/>
    </location>
</feature>
<keyword evidence="3 11" id="KW-0436">Ligase</keyword>
<evidence type="ECO:0000256" key="8">
    <source>
        <dbReference type="RuleBase" id="RU000384"/>
    </source>
</evidence>
<keyword evidence="6" id="KW-0535">Nitrogen fixation</keyword>
<comment type="caution">
    <text evidence="11">The sequence shown here is derived from an EMBL/GenBank/DDBJ whole genome shotgun (WGS) entry which is preliminary data.</text>
</comment>
<evidence type="ECO:0000313" key="11">
    <source>
        <dbReference type="EMBL" id="MFC4349627.1"/>
    </source>
</evidence>
<comment type="cofactor">
    <cofactor evidence="1">
        <name>Mg(2+)</name>
        <dbReference type="ChEBI" id="CHEBI:18420"/>
    </cofactor>
</comment>
<evidence type="ECO:0000256" key="2">
    <source>
        <dbReference type="ARBA" id="ARBA00003117"/>
    </source>
</evidence>
<protein>
    <submittedName>
        <fullName evidence="11">Glutamine synthetase family protein</fullName>
        <ecNumber evidence="11">6.3.1.-</ecNumber>
    </submittedName>
</protein>
<keyword evidence="5" id="KW-0067">ATP-binding</keyword>